<proteinExistence type="predicted"/>
<feature type="transmembrane region" description="Helical" evidence="2">
    <location>
        <begin position="65"/>
        <end position="87"/>
    </location>
</feature>
<dbReference type="Proteomes" id="UP000011087">
    <property type="component" value="Unassembled WGS sequence"/>
</dbReference>
<keyword evidence="2" id="KW-0472">Membrane</keyword>
<keyword evidence="5" id="KW-1185">Reference proteome</keyword>
<reference evidence="5" key="2">
    <citation type="submission" date="2012-11" db="EMBL/GenBank/DDBJ databases">
        <authorList>
            <person name="Kuo A."/>
            <person name="Curtis B.A."/>
            <person name="Tanifuji G."/>
            <person name="Burki F."/>
            <person name="Gruber A."/>
            <person name="Irimia M."/>
            <person name="Maruyama S."/>
            <person name="Arias M.C."/>
            <person name="Ball S.G."/>
            <person name="Gile G.H."/>
            <person name="Hirakawa Y."/>
            <person name="Hopkins J.F."/>
            <person name="Rensing S.A."/>
            <person name="Schmutz J."/>
            <person name="Symeonidi A."/>
            <person name="Elias M."/>
            <person name="Eveleigh R.J."/>
            <person name="Herman E.K."/>
            <person name="Klute M.J."/>
            <person name="Nakayama T."/>
            <person name="Obornik M."/>
            <person name="Reyes-Prieto A."/>
            <person name="Armbrust E.V."/>
            <person name="Aves S.J."/>
            <person name="Beiko R.G."/>
            <person name="Coutinho P."/>
            <person name="Dacks J.B."/>
            <person name="Durnford D.G."/>
            <person name="Fast N.M."/>
            <person name="Green B.R."/>
            <person name="Grisdale C."/>
            <person name="Hempe F."/>
            <person name="Henrissat B."/>
            <person name="Hoppner M.P."/>
            <person name="Ishida K.-I."/>
            <person name="Kim E."/>
            <person name="Koreny L."/>
            <person name="Kroth P.G."/>
            <person name="Liu Y."/>
            <person name="Malik S.-B."/>
            <person name="Maier U.G."/>
            <person name="McRose D."/>
            <person name="Mock T."/>
            <person name="Neilson J.A."/>
            <person name="Onodera N.T."/>
            <person name="Poole A.M."/>
            <person name="Pritham E.J."/>
            <person name="Richards T.A."/>
            <person name="Rocap G."/>
            <person name="Roy S.W."/>
            <person name="Sarai C."/>
            <person name="Schaack S."/>
            <person name="Shirato S."/>
            <person name="Slamovits C.H."/>
            <person name="Spencer D.F."/>
            <person name="Suzuki S."/>
            <person name="Worden A.Z."/>
            <person name="Zauner S."/>
            <person name="Barry K."/>
            <person name="Bell C."/>
            <person name="Bharti A.K."/>
            <person name="Crow J.A."/>
            <person name="Grimwood J."/>
            <person name="Kramer R."/>
            <person name="Lindquist E."/>
            <person name="Lucas S."/>
            <person name="Salamov A."/>
            <person name="McFadden G.I."/>
            <person name="Lane C.E."/>
            <person name="Keeling P.J."/>
            <person name="Gray M.W."/>
            <person name="Grigoriev I.V."/>
            <person name="Archibald J.M."/>
        </authorList>
    </citation>
    <scope>NUCLEOTIDE SEQUENCE</scope>
    <source>
        <strain evidence="5">CCMP2712</strain>
    </source>
</reference>
<dbReference type="EnsemblProtists" id="EKX48548">
    <property type="protein sequence ID" value="EKX48548"/>
    <property type="gene ID" value="GUITHDRAFT_105691"/>
</dbReference>
<evidence type="ECO:0000313" key="5">
    <source>
        <dbReference type="Proteomes" id="UP000011087"/>
    </source>
</evidence>
<evidence type="ECO:0000313" key="4">
    <source>
        <dbReference type="EnsemblProtists" id="EKX48548"/>
    </source>
</evidence>
<evidence type="ECO:0000256" key="2">
    <source>
        <dbReference type="SAM" id="Phobius"/>
    </source>
</evidence>
<feature type="region of interest" description="Disordered" evidence="1">
    <location>
        <begin position="182"/>
        <end position="203"/>
    </location>
</feature>
<dbReference type="RefSeq" id="XP_005835528.1">
    <property type="nucleotide sequence ID" value="XM_005835471.1"/>
</dbReference>
<evidence type="ECO:0000313" key="3">
    <source>
        <dbReference type="EMBL" id="EKX48548.1"/>
    </source>
</evidence>
<protein>
    <submittedName>
        <fullName evidence="3 4">Uncharacterized protein</fullName>
    </submittedName>
</protein>
<name>L1JJ44_GUITC</name>
<gene>
    <name evidence="3" type="ORF">GUITHDRAFT_105691</name>
</gene>
<sequence>MAAQGKRRVTMLCEIEVSERNSGDLRMFLHMIVISFILLLLKTALPTSCYPSREVVRCKRHFRLMAIMAGAIAASTTPMKAIGGICYGEKRARMRFVVNLDGEQDSKKDFKLSAKQVRVNRRGKSEVEKSLGHVYLNTSDLVSESTSRNYKWKIVGKRSPPDHFVQVHASTSASYVKEKATHGISEDSEISEVSSQSETEETGVTEIKTSTDFLHSSLTYPSPNSMPLDFETMMNSMAASTPEPTPYSRSESYLDSVSPQSRSDDNNSPLNIHEKTFKKYVLVRELTPSF</sequence>
<dbReference type="HOGENOM" id="CLU_961205_0_0_1"/>
<dbReference type="GeneID" id="17305303"/>
<dbReference type="AlphaFoldDB" id="L1JJ44"/>
<dbReference type="PaxDb" id="55529-EKX48548"/>
<dbReference type="KEGG" id="gtt:GUITHDRAFT_105691"/>
<feature type="compositionally biased region" description="Polar residues" evidence="1">
    <location>
        <begin position="247"/>
        <end position="270"/>
    </location>
</feature>
<feature type="transmembrane region" description="Helical" evidence="2">
    <location>
        <begin position="27"/>
        <end position="45"/>
    </location>
</feature>
<reference evidence="3 5" key="1">
    <citation type="journal article" date="2012" name="Nature">
        <title>Algal genomes reveal evolutionary mosaicism and the fate of nucleomorphs.</title>
        <authorList>
            <consortium name="DOE Joint Genome Institute"/>
            <person name="Curtis B.A."/>
            <person name="Tanifuji G."/>
            <person name="Burki F."/>
            <person name="Gruber A."/>
            <person name="Irimia M."/>
            <person name="Maruyama S."/>
            <person name="Arias M.C."/>
            <person name="Ball S.G."/>
            <person name="Gile G.H."/>
            <person name="Hirakawa Y."/>
            <person name="Hopkins J.F."/>
            <person name="Kuo A."/>
            <person name="Rensing S.A."/>
            <person name="Schmutz J."/>
            <person name="Symeonidi A."/>
            <person name="Elias M."/>
            <person name="Eveleigh R.J."/>
            <person name="Herman E.K."/>
            <person name="Klute M.J."/>
            <person name="Nakayama T."/>
            <person name="Obornik M."/>
            <person name="Reyes-Prieto A."/>
            <person name="Armbrust E.V."/>
            <person name="Aves S.J."/>
            <person name="Beiko R.G."/>
            <person name="Coutinho P."/>
            <person name="Dacks J.B."/>
            <person name="Durnford D.G."/>
            <person name="Fast N.M."/>
            <person name="Green B.R."/>
            <person name="Grisdale C.J."/>
            <person name="Hempel F."/>
            <person name="Henrissat B."/>
            <person name="Hoppner M.P."/>
            <person name="Ishida K."/>
            <person name="Kim E."/>
            <person name="Koreny L."/>
            <person name="Kroth P.G."/>
            <person name="Liu Y."/>
            <person name="Malik S.B."/>
            <person name="Maier U.G."/>
            <person name="McRose D."/>
            <person name="Mock T."/>
            <person name="Neilson J.A."/>
            <person name="Onodera N.T."/>
            <person name="Poole A.M."/>
            <person name="Pritham E.J."/>
            <person name="Richards T.A."/>
            <person name="Rocap G."/>
            <person name="Roy S.W."/>
            <person name="Sarai C."/>
            <person name="Schaack S."/>
            <person name="Shirato S."/>
            <person name="Slamovits C.H."/>
            <person name="Spencer D.F."/>
            <person name="Suzuki S."/>
            <person name="Worden A.Z."/>
            <person name="Zauner S."/>
            <person name="Barry K."/>
            <person name="Bell C."/>
            <person name="Bharti A.K."/>
            <person name="Crow J.A."/>
            <person name="Grimwood J."/>
            <person name="Kramer R."/>
            <person name="Lindquist E."/>
            <person name="Lucas S."/>
            <person name="Salamov A."/>
            <person name="McFadden G.I."/>
            <person name="Lane C.E."/>
            <person name="Keeling P.J."/>
            <person name="Gray M.W."/>
            <person name="Grigoriev I.V."/>
            <person name="Archibald J.M."/>
        </authorList>
    </citation>
    <scope>NUCLEOTIDE SEQUENCE</scope>
    <source>
        <strain evidence="3 5">CCMP2712</strain>
    </source>
</reference>
<evidence type="ECO:0000256" key="1">
    <source>
        <dbReference type="SAM" id="MobiDB-lite"/>
    </source>
</evidence>
<feature type="region of interest" description="Disordered" evidence="1">
    <location>
        <begin position="238"/>
        <end position="271"/>
    </location>
</feature>
<keyword evidence="2" id="KW-1133">Transmembrane helix</keyword>
<reference evidence="4" key="3">
    <citation type="submission" date="2015-06" db="UniProtKB">
        <authorList>
            <consortium name="EnsemblProtists"/>
        </authorList>
    </citation>
    <scope>IDENTIFICATION</scope>
</reference>
<keyword evidence="2" id="KW-0812">Transmembrane</keyword>
<accession>L1JJ44</accession>
<dbReference type="EMBL" id="JH992985">
    <property type="protein sequence ID" value="EKX48548.1"/>
    <property type="molecule type" value="Genomic_DNA"/>
</dbReference>
<organism evidence="3">
    <name type="scientific">Guillardia theta (strain CCMP2712)</name>
    <name type="common">Cryptophyte</name>
    <dbReference type="NCBI Taxonomy" id="905079"/>
    <lineage>
        <taxon>Eukaryota</taxon>
        <taxon>Cryptophyceae</taxon>
        <taxon>Pyrenomonadales</taxon>
        <taxon>Geminigeraceae</taxon>
        <taxon>Guillardia</taxon>
    </lineage>
</organism>